<reference evidence="3" key="1">
    <citation type="submission" date="2018-05" db="EMBL/GenBank/DDBJ databases">
        <title>Micromonospora globispora sp. nov. and Micromonospora rugosa sp. nov., isolated from marine sediment.</title>
        <authorList>
            <person name="Carro L."/>
            <person name="Aysel V."/>
            <person name="Cetin D."/>
            <person name="Igual J.M."/>
            <person name="Klenk H.-P."/>
            <person name="Trujillo M.E."/>
            <person name="Sahin N."/>
        </authorList>
    </citation>
    <scope>NUCLEOTIDE SEQUENCE [LARGE SCALE GENOMIC DNA]</scope>
    <source>
        <strain evidence="3">S2904</strain>
    </source>
</reference>
<dbReference type="SUPFAM" id="SSF103473">
    <property type="entry name" value="MFS general substrate transporter"/>
    <property type="match status" value="1"/>
</dbReference>
<dbReference type="Pfam" id="PF07690">
    <property type="entry name" value="MFS_1"/>
    <property type="match status" value="1"/>
</dbReference>
<feature type="transmembrane region" description="Helical" evidence="1">
    <location>
        <begin position="287"/>
        <end position="306"/>
    </location>
</feature>
<feature type="transmembrane region" description="Helical" evidence="1">
    <location>
        <begin position="170"/>
        <end position="189"/>
    </location>
</feature>
<dbReference type="EMBL" id="QGSV01000378">
    <property type="protein sequence ID" value="PWU43930.1"/>
    <property type="molecule type" value="Genomic_DNA"/>
</dbReference>
<dbReference type="InterPro" id="IPR036259">
    <property type="entry name" value="MFS_trans_sf"/>
</dbReference>
<feature type="transmembrane region" description="Helical" evidence="1">
    <location>
        <begin position="343"/>
        <end position="363"/>
    </location>
</feature>
<gene>
    <name evidence="2" type="ORF">DLJ46_28685</name>
</gene>
<dbReference type="PANTHER" id="PTHR23530:SF1">
    <property type="entry name" value="PERMEASE, MAJOR FACILITATOR SUPERFAMILY-RELATED"/>
    <property type="match status" value="1"/>
</dbReference>
<dbReference type="Gene3D" id="1.20.1250.20">
    <property type="entry name" value="MFS general substrate transporter like domains"/>
    <property type="match status" value="1"/>
</dbReference>
<dbReference type="GO" id="GO:0022857">
    <property type="term" value="F:transmembrane transporter activity"/>
    <property type="evidence" value="ECO:0007669"/>
    <property type="project" value="InterPro"/>
</dbReference>
<keyword evidence="1" id="KW-0812">Transmembrane</keyword>
<accession>A0A317JU76</accession>
<sequence length="396" mass="40266">MIIVPARVPGVRRLAVTLYGYAFLTDFVLLYSVYALLFADTGLSVGQISSLFVIWSATGIVLEVPSGAWADAVSRRLLLCLAPLLPAVGFALWVLVPSYPAFAAGFLLWGAGSALRSGALEALVYTELDRAGAADRYARISGRASTAAVLAGVCSHALAGPVLAVGGYRAVGAASVLGCLLAAAVAIRFPDHRAPAVEVETTGADSGWWASLRAGFAEARAAPAVRGALLLVPVVTAVWGGLDEYLPLLARDAGADDATVPLLLLLVALGVTVGGLLAPAGERLTRAGYAGLLVLAAVATAGGALVGHPSGFLLVAAGFAAFQLATVLADVRLQARITGAARATVTSVAGMATDLTIIAFYVGYGLLAPATGHPAAFALALLPYLAVAVWLVASRR</sequence>
<evidence type="ECO:0000313" key="3">
    <source>
        <dbReference type="Proteomes" id="UP000245683"/>
    </source>
</evidence>
<dbReference type="Proteomes" id="UP000245683">
    <property type="component" value="Unassembled WGS sequence"/>
</dbReference>
<dbReference type="OrthoDB" id="350307at2"/>
<comment type="caution">
    <text evidence="2">The sequence shown here is derived from an EMBL/GenBank/DDBJ whole genome shotgun (WGS) entry which is preliminary data.</text>
</comment>
<proteinExistence type="predicted"/>
<keyword evidence="1" id="KW-1133">Transmembrane helix</keyword>
<evidence type="ECO:0000256" key="1">
    <source>
        <dbReference type="SAM" id="Phobius"/>
    </source>
</evidence>
<protein>
    <submittedName>
        <fullName evidence="2">MFS transporter</fullName>
    </submittedName>
</protein>
<feature type="transmembrane region" description="Helical" evidence="1">
    <location>
        <begin position="77"/>
        <end position="96"/>
    </location>
</feature>
<dbReference type="PANTHER" id="PTHR23530">
    <property type="entry name" value="TRANSPORT PROTEIN-RELATED"/>
    <property type="match status" value="1"/>
</dbReference>
<evidence type="ECO:0000313" key="2">
    <source>
        <dbReference type="EMBL" id="PWU43930.1"/>
    </source>
</evidence>
<dbReference type="AlphaFoldDB" id="A0A317JU76"/>
<feature type="transmembrane region" description="Helical" evidence="1">
    <location>
        <begin position="375"/>
        <end position="393"/>
    </location>
</feature>
<feature type="transmembrane region" description="Helical" evidence="1">
    <location>
        <begin position="21"/>
        <end position="39"/>
    </location>
</feature>
<keyword evidence="1" id="KW-0472">Membrane</keyword>
<organism evidence="2 3">
    <name type="scientific">Micromonospora globispora</name>
    <dbReference type="NCBI Taxonomy" id="1450148"/>
    <lineage>
        <taxon>Bacteria</taxon>
        <taxon>Bacillati</taxon>
        <taxon>Actinomycetota</taxon>
        <taxon>Actinomycetes</taxon>
        <taxon>Micromonosporales</taxon>
        <taxon>Micromonosporaceae</taxon>
        <taxon>Micromonospora</taxon>
    </lineage>
</organism>
<feature type="transmembrane region" description="Helical" evidence="1">
    <location>
        <begin position="45"/>
        <end position="65"/>
    </location>
</feature>
<feature type="transmembrane region" description="Helical" evidence="1">
    <location>
        <begin position="262"/>
        <end position="280"/>
    </location>
</feature>
<dbReference type="InterPro" id="IPR011701">
    <property type="entry name" value="MFS"/>
</dbReference>
<dbReference type="InterPro" id="IPR053160">
    <property type="entry name" value="MFS_DHA3_Transporter"/>
</dbReference>
<dbReference type="RefSeq" id="WP_109947664.1">
    <property type="nucleotide sequence ID" value="NZ_QGSV01000378.1"/>
</dbReference>
<name>A0A317JU76_9ACTN</name>
<keyword evidence="3" id="KW-1185">Reference proteome</keyword>
<feature type="transmembrane region" description="Helical" evidence="1">
    <location>
        <begin position="312"/>
        <end position="331"/>
    </location>
</feature>
<feature type="transmembrane region" description="Helical" evidence="1">
    <location>
        <begin position="223"/>
        <end position="242"/>
    </location>
</feature>